<reference evidence="3" key="1">
    <citation type="submission" date="2009-07" db="EMBL/GenBank/DDBJ databases">
        <title>Complete genome sequence of Rothia mucilaginosa DJ.</title>
        <authorList>
            <person name="Yamane K."/>
            <person name="Nambu T."/>
            <person name="Mashimo C."/>
            <person name="Sugimori C."/>
            <person name="Yamanaka T."/>
            <person name="Leung K."/>
            <person name="Fukushima H."/>
        </authorList>
    </citation>
    <scope>NUCLEOTIDE SEQUENCE [LARGE SCALE GENOMIC DNA]</scope>
    <source>
        <strain evidence="3">DY-18</strain>
    </source>
</reference>
<dbReference type="InterPro" id="IPR041535">
    <property type="entry name" value="VbhA"/>
</dbReference>
<reference evidence="2 3" key="3">
    <citation type="journal article" date="2010" name="Sequencing">
        <title>Complete Genome Sequence of Rothia mucilaginosa DY-18: A Clinical Isolate with Dense Meshwork-Like Structures from a Persistent Apical Periodontitis Lesion.</title>
        <authorList>
            <person name="Yamane K."/>
            <person name="Nambu T."/>
            <person name="Yamanaka T."/>
            <person name="Mashimo C."/>
            <person name="Sugimori C."/>
            <person name="Leung K.-P."/>
            <person name="Fukushima H."/>
        </authorList>
    </citation>
    <scope>NUCLEOTIDE SEQUENCE [LARGE SCALE GENOMIC DNA]</scope>
    <source>
        <strain evidence="2 3">DY-18</strain>
    </source>
</reference>
<evidence type="ECO:0000313" key="3">
    <source>
        <dbReference type="Proteomes" id="UP000001883"/>
    </source>
</evidence>
<dbReference type="AlphaFoldDB" id="D2NQM9"/>
<protein>
    <submittedName>
        <fullName evidence="2">Alpha-mannosidase</fullName>
    </submittedName>
</protein>
<name>D2NQM9_ROTMD</name>
<dbReference type="Proteomes" id="UP000001883">
    <property type="component" value="Chromosome"/>
</dbReference>
<reference evidence="2 3" key="2">
    <citation type="journal article" date="2010" name="J Osaka Dent Univ">
        <title>Isolation and identification of Rothia mucilaginosa from persistent apical periodontitis lesions.</title>
        <authorList>
            <person name="Yamane K."/>
            <person name="Yoshida M."/>
            <person name="Fujihira T."/>
            <person name="Baba T."/>
            <person name="Tsuji N."/>
            <person name="Hayashi H."/>
            <person name="Sugimori C."/>
            <person name="Yamanaka T."/>
            <person name="Mashimo C."/>
            <person name="Nambu T."/>
            <person name="Kawai H."/>
            <person name="Fukushima H."/>
        </authorList>
    </citation>
    <scope>NUCLEOTIDE SEQUENCE [LARGE SCALE GENOMIC DNA]</scope>
    <source>
        <strain evidence="2 3">DY-18</strain>
    </source>
</reference>
<keyword evidence="3" id="KW-1185">Reference proteome</keyword>
<dbReference type="RefSeq" id="WP_012902740.1">
    <property type="nucleotide sequence ID" value="NC_013715.1"/>
</dbReference>
<organism evidence="2 3">
    <name type="scientific">Rothia mucilaginosa (strain DY-18)</name>
    <name type="common">Stomatococcus mucilaginosus</name>
    <dbReference type="NCBI Taxonomy" id="680646"/>
    <lineage>
        <taxon>Bacteria</taxon>
        <taxon>Bacillati</taxon>
        <taxon>Actinomycetota</taxon>
        <taxon>Actinomycetes</taxon>
        <taxon>Micrococcales</taxon>
        <taxon>Micrococcaceae</taxon>
        <taxon>Rothia</taxon>
    </lineage>
</organism>
<feature type="domain" description="Antitoxin VbhA" evidence="1">
    <location>
        <begin position="22"/>
        <end position="68"/>
    </location>
</feature>
<sequence>MSDHFDLHLRYPELFEPLTEEQRRNVMQPLASSWLEGDNPTREDVTLLIDYELGRITAEEYDRQALAKALAYQVLTSQNAGSQNAGQQSAEEGE</sequence>
<accession>D2NQM9</accession>
<dbReference type="KEGG" id="rmu:RMDY18_01230"/>
<evidence type="ECO:0000259" key="1">
    <source>
        <dbReference type="Pfam" id="PF18495"/>
    </source>
</evidence>
<gene>
    <name evidence="2" type="ordered locus">RMDY18_01230</name>
</gene>
<dbReference type="CDD" id="cd11586">
    <property type="entry name" value="VbhA_like"/>
    <property type="match status" value="1"/>
</dbReference>
<dbReference type="InterPro" id="IPR033788">
    <property type="entry name" value="VbhA-like"/>
</dbReference>
<proteinExistence type="predicted"/>
<dbReference type="EMBL" id="AP011540">
    <property type="protein sequence ID" value="BAI63955.1"/>
    <property type="molecule type" value="Genomic_DNA"/>
</dbReference>
<evidence type="ECO:0000313" key="2">
    <source>
        <dbReference type="EMBL" id="BAI63955.1"/>
    </source>
</evidence>
<dbReference type="STRING" id="680646.RMDY18_01230"/>
<dbReference type="eggNOG" id="ENOG5032B2J">
    <property type="taxonomic scope" value="Bacteria"/>
</dbReference>
<dbReference type="HOGENOM" id="CLU_189215_0_0_11"/>
<dbReference type="Pfam" id="PF18495">
    <property type="entry name" value="VbhA"/>
    <property type="match status" value="1"/>
</dbReference>